<feature type="region of interest" description="Disordered" evidence="1">
    <location>
        <begin position="253"/>
        <end position="274"/>
    </location>
</feature>
<dbReference type="InterPro" id="IPR007077">
    <property type="entry name" value="TfoX_C"/>
</dbReference>
<dbReference type="OrthoDB" id="121807at2"/>
<proteinExistence type="predicted"/>
<sequence length="274" mass="31740">MAKEPQELKWIESLLPEGEYRRKAMFGGFIYYIEDKAVLLIFESEGGSRTYKGKKYDFDLWNGCMFPVDKEFQEQALQRCPFLIPHPILPKWLYLPVHTEHFDELATEALKQAVRPNSYWGSIPKSKLKAKKDPFRGISDKMDTTRPRMFTDEPAETVLKRAKKISDLKNLGAESEKHFHKAGIKTPQQFIKLGWKKTLLKLIAMNPKHRHSIYAYALIGALTNTEFNLISQAEKDEARSFVQGLAKKEKELKKKALAKKAPQKVTKKKTKRKK</sequence>
<protein>
    <recommendedName>
        <fullName evidence="2">TfoX C-terminal domain-containing protein</fullName>
    </recommendedName>
</protein>
<dbReference type="PANTHER" id="PTHR36121:SF1">
    <property type="entry name" value="PROTEIN SXY"/>
    <property type="match status" value="1"/>
</dbReference>
<gene>
    <name evidence="3" type="ORF">AZI85_15080</name>
</gene>
<evidence type="ECO:0000256" key="1">
    <source>
        <dbReference type="SAM" id="MobiDB-lite"/>
    </source>
</evidence>
<evidence type="ECO:0000313" key="4">
    <source>
        <dbReference type="Proteomes" id="UP000075391"/>
    </source>
</evidence>
<dbReference type="Gene3D" id="1.10.150.20">
    <property type="entry name" value="5' to 3' exonuclease, C-terminal subdomain"/>
    <property type="match status" value="1"/>
</dbReference>
<evidence type="ECO:0000259" key="2">
    <source>
        <dbReference type="Pfam" id="PF04994"/>
    </source>
</evidence>
<dbReference type="RefSeq" id="WP_155723918.1">
    <property type="nucleotide sequence ID" value="NZ_LUKF01000003.1"/>
</dbReference>
<organism evidence="3 4">
    <name type="scientific">Bdellovibrio bacteriovorus</name>
    <dbReference type="NCBI Taxonomy" id="959"/>
    <lineage>
        <taxon>Bacteria</taxon>
        <taxon>Pseudomonadati</taxon>
        <taxon>Bdellovibrionota</taxon>
        <taxon>Bdellovibrionia</taxon>
        <taxon>Bdellovibrionales</taxon>
        <taxon>Pseudobdellovibrionaceae</taxon>
        <taxon>Bdellovibrio</taxon>
    </lineage>
</organism>
<name>A0A150WUA6_BDEBC</name>
<dbReference type="InterPro" id="IPR047525">
    <property type="entry name" value="TfoX-like"/>
</dbReference>
<feature type="domain" description="TfoX C-terminal" evidence="2">
    <location>
        <begin position="163"/>
        <end position="237"/>
    </location>
</feature>
<dbReference type="Proteomes" id="UP000075391">
    <property type="component" value="Unassembled WGS sequence"/>
</dbReference>
<feature type="compositionally biased region" description="Basic residues" evidence="1">
    <location>
        <begin position="255"/>
        <end position="274"/>
    </location>
</feature>
<dbReference type="AlphaFoldDB" id="A0A150WUA6"/>
<reference evidence="3 4" key="1">
    <citation type="submission" date="2016-03" db="EMBL/GenBank/DDBJ databases">
        <authorList>
            <person name="Ploux O."/>
        </authorList>
    </citation>
    <scope>NUCLEOTIDE SEQUENCE [LARGE SCALE GENOMIC DNA]</scope>
    <source>
        <strain evidence="3 4">BER2</strain>
    </source>
</reference>
<comment type="caution">
    <text evidence="3">The sequence shown here is derived from an EMBL/GenBank/DDBJ whole genome shotgun (WGS) entry which is preliminary data.</text>
</comment>
<accession>A0A150WUA6</accession>
<dbReference type="EMBL" id="LUKF01000003">
    <property type="protein sequence ID" value="KYG70013.1"/>
    <property type="molecule type" value="Genomic_DNA"/>
</dbReference>
<dbReference type="Pfam" id="PF04994">
    <property type="entry name" value="TfoX_C"/>
    <property type="match status" value="1"/>
</dbReference>
<evidence type="ECO:0000313" key="3">
    <source>
        <dbReference type="EMBL" id="KYG70013.1"/>
    </source>
</evidence>
<dbReference type="PANTHER" id="PTHR36121">
    <property type="entry name" value="PROTEIN SXY"/>
    <property type="match status" value="1"/>
</dbReference>